<proteinExistence type="predicted"/>
<reference evidence="1 2" key="1">
    <citation type="submission" date="2018-10" db="EMBL/GenBank/DDBJ databases">
        <title>Sequencing the genomes of 1000 actinobacteria strains.</title>
        <authorList>
            <person name="Klenk H.-P."/>
        </authorList>
    </citation>
    <scope>NUCLEOTIDE SEQUENCE [LARGE SCALE GENOMIC DNA]</scope>
    <source>
        <strain evidence="1 2">DSM 17894</strain>
    </source>
</reference>
<dbReference type="AlphaFoldDB" id="A0A495IE02"/>
<dbReference type="Proteomes" id="UP000280008">
    <property type="component" value="Unassembled WGS sequence"/>
</dbReference>
<evidence type="ECO:0000313" key="2">
    <source>
        <dbReference type="Proteomes" id="UP000280008"/>
    </source>
</evidence>
<sequence length="178" mass="19173">MRRWPSAGRRDSIVNVKQVGAVSAAGEQAVVHFFSATTEKGAARWAARLARRGFTPWLDFVVPGCGGHVVGVEFPPRDLTPGAVDAEIRALQELATRRRDITYAGLEICAPGARAPHIYRSPVRLVSDAFVGEGAPRGSTGALVDILDVGVFIFDSGDPTPDGYYPWFVVESGDFEVM</sequence>
<keyword evidence="2" id="KW-1185">Reference proteome</keyword>
<organism evidence="1 2">
    <name type="scientific">Frondihabitans australicus</name>
    <dbReference type="NCBI Taxonomy" id="386892"/>
    <lineage>
        <taxon>Bacteria</taxon>
        <taxon>Bacillati</taxon>
        <taxon>Actinomycetota</taxon>
        <taxon>Actinomycetes</taxon>
        <taxon>Micrococcales</taxon>
        <taxon>Microbacteriaceae</taxon>
        <taxon>Frondihabitans</taxon>
    </lineage>
</organism>
<protein>
    <submittedName>
        <fullName evidence="1">Uncharacterized protein</fullName>
    </submittedName>
</protein>
<gene>
    <name evidence="1" type="ORF">C8E83_1342</name>
</gene>
<dbReference type="EMBL" id="RBKS01000001">
    <property type="protein sequence ID" value="RKR74233.1"/>
    <property type="molecule type" value="Genomic_DNA"/>
</dbReference>
<dbReference type="RefSeq" id="WP_121368999.1">
    <property type="nucleotide sequence ID" value="NZ_RBKS01000001.1"/>
</dbReference>
<name>A0A495IE02_9MICO</name>
<evidence type="ECO:0000313" key="1">
    <source>
        <dbReference type="EMBL" id="RKR74233.1"/>
    </source>
</evidence>
<accession>A0A495IE02</accession>
<comment type="caution">
    <text evidence="1">The sequence shown here is derived from an EMBL/GenBank/DDBJ whole genome shotgun (WGS) entry which is preliminary data.</text>
</comment>